<organism evidence="2">
    <name type="scientific">Nakamurella sp. A5-74</name>
    <dbReference type="NCBI Taxonomy" id="3158264"/>
    <lineage>
        <taxon>Bacteria</taxon>
        <taxon>Bacillati</taxon>
        <taxon>Actinomycetota</taxon>
        <taxon>Actinomycetes</taxon>
        <taxon>Nakamurellales</taxon>
        <taxon>Nakamurellaceae</taxon>
        <taxon>Nakamurella</taxon>
    </lineage>
</organism>
<dbReference type="RefSeq" id="WP_353649462.1">
    <property type="nucleotide sequence ID" value="NZ_CP159218.1"/>
</dbReference>
<gene>
    <name evidence="2" type="ORF">ABLG96_00385</name>
</gene>
<dbReference type="InterPro" id="IPR011047">
    <property type="entry name" value="Quinoprotein_ADH-like_sf"/>
</dbReference>
<accession>A0AAU8DQU4</accession>
<feature type="transmembrane region" description="Helical" evidence="1">
    <location>
        <begin position="12"/>
        <end position="31"/>
    </location>
</feature>
<dbReference type="AlphaFoldDB" id="A0AAU8DQU4"/>
<evidence type="ECO:0000313" key="2">
    <source>
        <dbReference type="EMBL" id="XCG63847.1"/>
    </source>
</evidence>
<proteinExistence type="predicted"/>
<name>A0AAU8DQU4_9ACTN</name>
<protein>
    <recommendedName>
        <fullName evidence="3">PQQ-binding-like beta-propeller repeat protein</fullName>
    </recommendedName>
</protein>
<evidence type="ECO:0000256" key="1">
    <source>
        <dbReference type="SAM" id="Phobius"/>
    </source>
</evidence>
<keyword evidence="1" id="KW-0812">Transmembrane</keyword>
<sequence length="485" mass="50977">MSSTYAQRRRRDVIVALAIAALVAGGVLVIYRTSAARAADLQLAADRDLPQVNTSIPTSLSLAWTQRTDPTVGAAVSPAGVVAVGSEHEVRGWDIASGQQRWSYTRSDRRLCALTSGDSDNRKYDPSGHRFLRKGFSNSTETDRLRGIVTGFRLDTSTDCPEIASFDPVTGGRVYSRTVAASGPGSLFVEGPYGGWLSPHLVQLWRYDLVRSILYGDQPAPAEPGGETLGCEFTDTYVAVSRFATVQHCSGQSTAHVSINYADPGSKDKGWSAIVHPPIVDIDTGASSAVLVGLTEDRVAVLIDSPTPEVVAYDFAGTARTRTPAPVQSAAIRATEAAAGPSPRRITDTISITWVGGTLIGMTTRTVTETAPATTPPTTTGVTTAPLLGTTPSSTSAELSLTDQQTPVLAWTFTSTGLGAVVGSQILVPTSRGFAVIETTSGKIVLQISAPTADQARVDVSASSRGWFATVSATGRVQAYRATTT</sequence>
<evidence type="ECO:0008006" key="3">
    <source>
        <dbReference type="Google" id="ProtNLM"/>
    </source>
</evidence>
<dbReference type="SUPFAM" id="SSF50998">
    <property type="entry name" value="Quinoprotein alcohol dehydrogenase-like"/>
    <property type="match status" value="1"/>
</dbReference>
<dbReference type="EMBL" id="CP159218">
    <property type="protein sequence ID" value="XCG63847.1"/>
    <property type="molecule type" value="Genomic_DNA"/>
</dbReference>
<reference evidence="2" key="1">
    <citation type="submission" date="2024-05" db="EMBL/GenBank/DDBJ databases">
        <authorList>
            <person name="Cai S.Y."/>
            <person name="Jin L.M."/>
            <person name="Li H.R."/>
        </authorList>
    </citation>
    <scope>NUCLEOTIDE SEQUENCE</scope>
    <source>
        <strain evidence="2">A5-74</strain>
    </source>
</reference>
<keyword evidence="1" id="KW-0472">Membrane</keyword>
<keyword evidence="1" id="KW-1133">Transmembrane helix</keyword>